<keyword evidence="6 8" id="KW-0807">Transducer</keyword>
<dbReference type="RefSeq" id="WP_093478167.1">
    <property type="nucleotide sequence ID" value="NZ_FOUI01000016.1"/>
</dbReference>
<evidence type="ECO:0000256" key="7">
    <source>
        <dbReference type="ARBA" id="ARBA00029447"/>
    </source>
</evidence>
<dbReference type="InterPro" id="IPR024478">
    <property type="entry name" value="HlyB_4HB_MCP"/>
</dbReference>
<evidence type="ECO:0000256" key="8">
    <source>
        <dbReference type="PROSITE-ProRule" id="PRU00284"/>
    </source>
</evidence>
<dbReference type="SUPFAM" id="SSF58104">
    <property type="entry name" value="Methyl-accepting chemotaxis protein (MCP) signaling domain"/>
    <property type="match status" value="1"/>
</dbReference>
<dbReference type="OrthoDB" id="2489132at2"/>
<evidence type="ECO:0000256" key="4">
    <source>
        <dbReference type="ARBA" id="ARBA00022989"/>
    </source>
</evidence>
<evidence type="ECO:0000313" key="12">
    <source>
        <dbReference type="EMBL" id="SFM81095.1"/>
    </source>
</evidence>
<dbReference type="Pfam" id="PF00015">
    <property type="entry name" value="MCPsignal"/>
    <property type="match status" value="1"/>
</dbReference>
<keyword evidence="4 10" id="KW-1133">Transmembrane helix</keyword>
<evidence type="ECO:0000259" key="11">
    <source>
        <dbReference type="PROSITE" id="PS50111"/>
    </source>
</evidence>
<dbReference type="Proteomes" id="UP000243629">
    <property type="component" value="Unassembled WGS sequence"/>
</dbReference>
<comment type="similarity">
    <text evidence="7">Belongs to the methyl-accepting chemotaxis (MCP) protein family.</text>
</comment>
<dbReference type="PANTHER" id="PTHR32089:SF120">
    <property type="entry name" value="METHYL-ACCEPTING CHEMOTAXIS PROTEIN TLPQ"/>
    <property type="match status" value="1"/>
</dbReference>
<dbReference type="PROSITE" id="PS50111">
    <property type="entry name" value="CHEMOTAXIS_TRANSDUC_2"/>
    <property type="match status" value="1"/>
</dbReference>
<proteinExistence type="inferred from homology"/>
<keyword evidence="2" id="KW-0145">Chemotaxis</keyword>
<evidence type="ECO:0000256" key="5">
    <source>
        <dbReference type="ARBA" id="ARBA00023136"/>
    </source>
</evidence>
<gene>
    <name evidence="12" type="ORF">SAMN05216217_11660</name>
</gene>
<feature type="coiled-coil region" evidence="9">
    <location>
        <begin position="114"/>
        <end position="151"/>
    </location>
</feature>
<evidence type="ECO:0000256" key="1">
    <source>
        <dbReference type="ARBA" id="ARBA00004141"/>
    </source>
</evidence>
<dbReference type="GO" id="GO:0016020">
    <property type="term" value="C:membrane"/>
    <property type="evidence" value="ECO:0007669"/>
    <property type="project" value="UniProtKB-SubCell"/>
</dbReference>
<feature type="transmembrane region" description="Helical" evidence="10">
    <location>
        <begin position="12"/>
        <end position="30"/>
    </location>
</feature>
<keyword evidence="9" id="KW-0175">Coiled coil</keyword>
<dbReference type="GO" id="GO:0007165">
    <property type="term" value="P:signal transduction"/>
    <property type="evidence" value="ECO:0007669"/>
    <property type="project" value="UniProtKB-KW"/>
</dbReference>
<keyword evidence="5 10" id="KW-0472">Membrane</keyword>
<reference evidence="13" key="1">
    <citation type="submission" date="2016-10" db="EMBL/GenBank/DDBJ databases">
        <authorList>
            <person name="Varghese N."/>
            <person name="Submissions S."/>
        </authorList>
    </citation>
    <scope>NUCLEOTIDE SEQUENCE [LARGE SCALE GENOMIC DNA]</scope>
    <source>
        <strain evidence="13">DSM 24213</strain>
    </source>
</reference>
<evidence type="ECO:0000256" key="2">
    <source>
        <dbReference type="ARBA" id="ARBA00022500"/>
    </source>
</evidence>
<evidence type="ECO:0000313" key="13">
    <source>
        <dbReference type="Proteomes" id="UP000243629"/>
    </source>
</evidence>
<dbReference type="CDD" id="cd11386">
    <property type="entry name" value="MCP_signal"/>
    <property type="match status" value="1"/>
</dbReference>
<dbReference type="Pfam" id="PF12729">
    <property type="entry name" value="4HB_MCP_1"/>
    <property type="match status" value="1"/>
</dbReference>
<feature type="domain" description="Methyl-accepting transducer" evidence="11">
    <location>
        <begin position="270"/>
        <end position="506"/>
    </location>
</feature>
<dbReference type="SMART" id="SM00283">
    <property type="entry name" value="MA"/>
    <property type="match status" value="1"/>
</dbReference>
<sequence length="543" mass="58990">MSRSLSTAQRLGLGFGLIVALLLAITLIGIQRVGIIDSTLTYVSENSTSKQRQAINFRGSVHDRAIVLRDVVLTNSDAEQAALLREAQRLEDFYRESAQTMRQVFGRAYNSPEEQRLLDAINDIEQQALRATAELLQLQQQEARRQHLRNQVAPAYSEWLKRINAFIDYKEADIERELGTVRAVAGGFRNSMLGISLLAVLLSLVASVLIIRQLRRTLGAEPQEVAALMRRLATGDLSLPAGEFPRNSVMAAASDMLQRLSGTLGKVNHAASELRDASSQLEATAGNNIQQVRLQTRESEQIATAINQMAATVNEVAGYAANAAQATRSAEQLVADGDQRVQQTASAIQQLAQTLETAAERVDQVYRSSTDIERITEVINAIAEQTNLLALNAAIEAARAGEQGRGFAVVADEVRSLAARTQSSTREIQEMIGNLQNGTGAAAQIMQTSRELAGNTVSQVQQAQQALLQIRNEVTAVNDLNTQIASAAEEQSAVAEEVNRNVTRIHNATLETSAGSEQVSAASQQLGGLARQLRAEVEFFRVQ</sequence>
<dbReference type="PANTHER" id="PTHR32089">
    <property type="entry name" value="METHYL-ACCEPTING CHEMOTAXIS PROTEIN MCPB"/>
    <property type="match status" value="1"/>
</dbReference>
<keyword evidence="13" id="KW-1185">Reference proteome</keyword>
<accession>A0A1I4TWZ2</accession>
<dbReference type="InterPro" id="IPR004089">
    <property type="entry name" value="MCPsignal_dom"/>
</dbReference>
<evidence type="ECO:0000256" key="6">
    <source>
        <dbReference type="ARBA" id="ARBA00023224"/>
    </source>
</evidence>
<keyword evidence="3 10" id="KW-0812">Transmembrane</keyword>
<dbReference type="Gene3D" id="1.10.287.950">
    <property type="entry name" value="Methyl-accepting chemotaxis protein"/>
    <property type="match status" value="1"/>
</dbReference>
<organism evidence="12 13">
    <name type="scientific">Halopseudomonas yangmingensis</name>
    <dbReference type="NCBI Taxonomy" id="1720063"/>
    <lineage>
        <taxon>Bacteria</taxon>
        <taxon>Pseudomonadati</taxon>
        <taxon>Pseudomonadota</taxon>
        <taxon>Gammaproteobacteria</taxon>
        <taxon>Pseudomonadales</taxon>
        <taxon>Pseudomonadaceae</taxon>
        <taxon>Halopseudomonas</taxon>
    </lineage>
</organism>
<dbReference type="EMBL" id="FOUI01000016">
    <property type="protein sequence ID" value="SFM81095.1"/>
    <property type="molecule type" value="Genomic_DNA"/>
</dbReference>
<evidence type="ECO:0000256" key="3">
    <source>
        <dbReference type="ARBA" id="ARBA00022692"/>
    </source>
</evidence>
<evidence type="ECO:0000256" key="9">
    <source>
        <dbReference type="SAM" id="Coils"/>
    </source>
</evidence>
<dbReference type="GO" id="GO:0006935">
    <property type="term" value="P:chemotaxis"/>
    <property type="evidence" value="ECO:0007669"/>
    <property type="project" value="UniProtKB-KW"/>
</dbReference>
<evidence type="ECO:0000256" key="10">
    <source>
        <dbReference type="SAM" id="Phobius"/>
    </source>
</evidence>
<dbReference type="STRING" id="1720063.SAMN05216217_11660"/>
<dbReference type="FunFam" id="1.10.287.950:FF:000001">
    <property type="entry name" value="Methyl-accepting chemotaxis sensory transducer"/>
    <property type="match status" value="1"/>
</dbReference>
<protein>
    <submittedName>
        <fullName evidence="12">Methyl-accepting chemotaxis protein</fullName>
    </submittedName>
</protein>
<dbReference type="AlphaFoldDB" id="A0A1I4TWZ2"/>
<comment type="subcellular location">
    <subcellularLocation>
        <location evidence="1">Membrane</location>
        <topology evidence="1">Multi-pass membrane protein</topology>
    </subcellularLocation>
</comment>
<name>A0A1I4TWZ2_9GAMM</name>